<name>A0A7J0FJ06_9ERIC</name>
<dbReference type="EMBL" id="BJWL01000013">
    <property type="protein sequence ID" value="GFY98675.1"/>
    <property type="molecule type" value="Genomic_DNA"/>
</dbReference>
<accession>A0A7J0FJ06</accession>
<gene>
    <name evidence="1" type="ORF">Acr_13g0000760</name>
</gene>
<dbReference type="OrthoDB" id="1923695at2759"/>
<organism evidence="1 2">
    <name type="scientific">Actinidia rufa</name>
    <dbReference type="NCBI Taxonomy" id="165716"/>
    <lineage>
        <taxon>Eukaryota</taxon>
        <taxon>Viridiplantae</taxon>
        <taxon>Streptophyta</taxon>
        <taxon>Embryophyta</taxon>
        <taxon>Tracheophyta</taxon>
        <taxon>Spermatophyta</taxon>
        <taxon>Magnoliopsida</taxon>
        <taxon>eudicotyledons</taxon>
        <taxon>Gunneridae</taxon>
        <taxon>Pentapetalae</taxon>
        <taxon>asterids</taxon>
        <taxon>Ericales</taxon>
        <taxon>Actinidiaceae</taxon>
        <taxon>Actinidia</taxon>
    </lineage>
</organism>
<dbReference type="AlphaFoldDB" id="A0A7J0FJ06"/>
<evidence type="ECO:0000313" key="1">
    <source>
        <dbReference type="EMBL" id="GFY98675.1"/>
    </source>
</evidence>
<evidence type="ECO:0000313" key="2">
    <source>
        <dbReference type="Proteomes" id="UP000585474"/>
    </source>
</evidence>
<sequence length="467" mass="51661">MAVPTGQISLYNDLCVVSVCFDSSPIKIRVYFPLMGRGTRLSCRYLASFGNTSRRSSVQSRPKKTTFRVEAMVSTELSLFSKLGAITVMELGRGSQRPIGNPKGCQETKGDLYAVFSKQLYPKTALAAVLIVPMFVAGAWLFPVIDSLQSQGIESLKRSLHSSSDDEDDFSELGAPVQQGVGKQLKLVTQKPEPYGKMDPVKKVFSGRSLPAEYGLSLGLNLSELRTALTALRSENRNNSSRNRVDTKNISHIPKSRSITIQEVPSTVGLPQLIEAISVFGVISRASMRTVPYGLDCCDVEFECVESSRRAVSVGGITVRNRHLPICLLLVPEAATIRIKNISDETAEAAIHSICMSFGSLEGLSRTREDAIDVLYNVKDNLELQIILKRLNDTVTGDRRWAADLLTRDTRTNNEGTKDKLGFQIISVLAELKRQDCTRKIDMEDYEYLHLSILHLEETPSFGNPSY</sequence>
<dbReference type="GO" id="GO:0003676">
    <property type="term" value="F:nucleic acid binding"/>
    <property type="evidence" value="ECO:0007669"/>
    <property type="project" value="InterPro"/>
</dbReference>
<protein>
    <submittedName>
        <fullName evidence="1">Uncharacterized protein</fullName>
    </submittedName>
</protein>
<proteinExistence type="predicted"/>
<keyword evidence="2" id="KW-1185">Reference proteome</keyword>
<dbReference type="InterPro" id="IPR035979">
    <property type="entry name" value="RBD_domain_sf"/>
</dbReference>
<dbReference type="SUPFAM" id="SSF54928">
    <property type="entry name" value="RNA-binding domain, RBD"/>
    <property type="match status" value="1"/>
</dbReference>
<reference evidence="1 2" key="1">
    <citation type="submission" date="2019-07" db="EMBL/GenBank/DDBJ databases">
        <title>De Novo Assembly of kiwifruit Actinidia rufa.</title>
        <authorList>
            <person name="Sugita-Konishi S."/>
            <person name="Sato K."/>
            <person name="Mori E."/>
            <person name="Abe Y."/>
            <person name="Kisaki G."/>
            <person name="Hamano K."/>
            <person name="Suezawa K."/>
            <person name="Otani M."/>
            <person name="Fukuda T."/>
            <person name="Manabe T."/>
            <person name="Gomi K."/>
            <person name="Tabuchi M."/>
            <person name="Akimitsu K."/>
            <person name="Kataoka I."/>
        </authorList>
    </citation>
    <scope>NUCLEOTIDE SEQUENCE [LARGE SCALE GENOMIC DNA]</scope>
    <source>
        <strain evidence="2">cv. Fuchu</strain>
    </source>
</reference>
<dbReference type="Proteomes" id="UP000585474">
    <property type="component" value="Unassembled WGS sequence"/>
</dbReference>
<comment type="caution">
    <text evidence="1">The sequence shown here is derived from an EMBL/GenBank/DDBJ whole genome shotgun (WGS) entry which is preliminary data.</text>
</comment>